<dbReference type="PROSITE" id="PS50157">
    <property type="entry name" value="ZINC_FINGER_C2H2_2"/>
    <property type="match status" value="1"/>
</dbReference>
<reference evidence="4 5" key="1">
    <citation type="submission" date="2019-01" db="EMBL/GenBank/DDBJ databases">
        <title>Draft genome sequences of three monokaryotic isolates of the white-rot basidiomycete fungus Dichomitus squalens.</title>
        <authorList>
            <consortium name="DOE Joint Genome Institute"/>
            <person name="Lopez S.C."/>
            <person name="Andreopoulos B."/>
            <person name="Pangilinan J."/>
            <person name="Lipzen A."/>
            <person name="Riley R."/>
            <person name="Ahrendt S."/>
            <person name="Ng V."/>
            <person name="Barry K."/>
            <person name="Daum C."/>
            <person name="Grigoriev I.V."/>
            <person name="Hilden K.S."/>
            <person name="Makela M.R."/>
            <person name="de Vries R.P."/>
        </authorList>
    </citation>
    <scope>NUCLEOTIDE SEQUENCE [LARGE SCALE GENOMIC DNA]</scope>
    <source>
        <strain evidence="4 5">CBS 464.89</strain>
    </source>
</reference>
<keyword evidence="1" id="KW-0862">Zinc</keyword>
<feature type="region of interest" description="Disordered" evidence="2">
    <location>
        <begin position="1"/>
        <end position="77"/>
    </location>
</feature>
<sequence>MSRPLVNIENTSDEMRIPAGSPPGPIENFSRTISQTADLGDPPGSPLPAHDASPSASGDAREVKPLAQTASPEGSVDVVTGKNRHVCKRCTRIMYDRPHLERHEKLHVKDEKAKVCGSGAPTKVALKYKCKFCPMRWTVQNPRNRHQATHGID</sequence>
<evidence type="ECO:0000313" key="5">
    <source>
        <dbReference type="Proteomes" id="UP000292082"/>
    </source>
</evidence>
<name>A0A4Q9PNJ4_9APHY</name>
<keyword evidence="1" id="KW-0479">Metal-binding</keyword>
<dbReference type="EMBL" id="ML145162">
    <property type="protein sequence ID" value="TBU55847.1"/>
    <property type="molecule type" value="Genomic_DNA"/>
</dbReference>
<proteinExistence type="predicted"/>
<organism evidence="4 5">
    <name type="scientific">Dichomitus squalens</name>
    <dbReference type="NCBI Taxonomy" id="114155"/>
    <lineage>
        <taxon>Eukaryota</taxon>
        <taxon>Fungi</taxon>
        <taxon>Dikarya</taxon>
        <taxon>Basidiomycota</taxon>
        <taxon>Agaricomycotina</taxon>
        <taxon>Agaricomycetes</taxon>
        <taxon>Polyporales</taxon>
        <taxon>Polyporaceae</taxon>
        <taxon>Dichomitus</taxon>
    </lineage>
</organism>
<dbReference type="AlphaFoldDB" id="A0A4Q9PNJ4"/>
<gene>
    <name evidence="4" type="ORF">BD310DRAFT_932894</name>
</gene>
<dbReference type="SMART" id="SM00355">
    <property type="entry name" value="ZnF_C2H2"/>
    <property type="match status" value="2"/>
</dbReference>
<dbReference type="InterPro" id="IPR013087">
    <property type="entry name" value="Znf_C2H2_type"/>
</dbReference>
<dbReference type="Proteomes" id="UP000292082">
    <property type="component" value="Unassembled WGS sequence"/>
</dbReference>
<keyword evidence="5" id="KW-1185">Reference proteome</keyword>
<evidence type="ECO:0000256" key="2">
    <source>
        <dbReference type="SAM" id="MobiDB-lite"/>
    </source>
</evidence>
<accession>A0A4Q9PNJ4</accession>
<evidence type="ECO:0000256" key="1">
    <source>
        <dbReference type="PROSITE-ProRule" id="PRU00042"/>
    </source>
</evidence>
<evidence type="ECO:0000259" key="3">
    <source>
        <dbReference type="PROSITE" id="PS50157"/>
    </source>
</evidence>
<protein>
    <recommendedName>
        <fullName evidence="3">C2H2-type domain-containing protein</fullName>
    </recommendedName>
</protein>
<evidence type="ECO:0000313" key="4">
    <source>
        <dbReference type="EMBL" id="TBU55847.1"/>
    </source>
</evidence>
<feature type="domain" description="C2H2-type" evidence="3">
    <location>
        <begin position="85"/>
        <end position="112"/>
    </location>
</feature>
<dbReference type="Gene3D" id="3.30.160.60">
    <property type="entry name" value="Classic Zinc Finger"/>
    <property type="match status" value="1"/>
</dbReference>
<dbReference type="GO" id="GO:0008270">
    <property type="term" value="F:zinc ion binding"/>
    <property type="evidence" value="ECO:0007669"/>
    <property type="project" value="UniProtKB-KW"/>
</dbReference>
<keyword evidence="1" id="KW-0863">Zinc-finger</keyword>
<dbReference type="PROSITE" id="PS00028">
    <property type="entry name" value="ZINC_FINGER_C2H2_1"/>
    <property type="match status" value="2"/>
</dbReference>